<dbReference type="AlphaFoldDB" id="A0A8X6X927"/>
<evidence type="ECO:0000313" key="2">
    <source>
        <dbReference type="Proteomes" id="UP000886998"/>
    </source>
</evidence>
<keyword evidence="2" id="KW-1185">Reference proteome</keyword>
<organism evidence="1 2">
    <name type="scientific">Trichonephila inaurata madagascariensis</name>
    <dbReference type="NCBI Taxonomy" id="2747483"/>
    <lineage>
        <taxon>Eukaryota</taxon>
        <taxon>Metazoa</taxon>
        <taxon>Ecdysozoa</taxon>
        <taxon>Arthropoda</taxon>
        <taxon>Chelicerata</taxon>
        <taxon>Arachnida</taxon>
        <taxon>Araneae</taxon>
        <taxon>Araneomorphae</taxon>
        <taxon>Entelegynae</taxon>
        <taxon>Araneoidea</taxon>
        <taxon>Nephilidae</taxon>
        <taxon>Trichonephila</taxon>
        <taxon>Trichonephila inaurata</taxon>
    </lineage>
</organism>
<comment type="caution">
    <text evidence="1">The sequence shown here is derived from an EMBL/GenBank/DDBJ whole genome shotgun (WGS) entry which is preliminary data.</text>
</comment>
<dbReference type="Proteomes" id="UP000886998">
    <property type="component" value="Unassembled WGS sequence"/>
</dbReference>
<gene>
    <name evidence="1" type="primary">NCL1_11485</name>
    <name evidence="1" type="ORF">TNIN_456281</name>
</gene>
<reference evidence="1" key="1">
    <citation type="submission" date="2020-08" db="EMBL/GenBank/DDBJ databases">
        <title>Multicomponent nature underlies the extraordinary mechanical properties of spider dragline silk.</title>
        <authorList>
            <person name="Kono N."/>
            <person name="Nakamura H."/>
            <person name="Mori M."/>
            <person name="Yoshida Y."/>
            <person name="Ohtoshi R."/>
            <person name="Malay A.D."/>
            <person name="Moran D.A.P."/>
            <person name="Tomita M."/>
            <person name="Numata K."/>
            <person name="Arakawa K."/>
        </authorList>
    </citation>
    <scope>NUCLEOTIDE SEQUENCE</scope>
</reference>
<dbReference type="OrthoDB" id="6431693at2759"/>
<protein>
    <submittedName>
        <fullName evidence="1">CCHC-type domain-containing protein</fullName>
    </submittedName>
</protein>
<sequence>MSQDSECQIFPTFPLVQPVRAPSIFHGEADFNKECQRIEEKIQIRIVKNWFTRLPNVVPVASIGEHEDFVTLIRHIVREKVQRMLVQVQKNTQLESSSLDKAIREEVQQALCPVISFCSVAVNRRNEPPRRPRTYATVVRQPRRHVNPLPVNRQTDV</sequence>
<evidence type="ECO:0000313" key="1">
    <source>
        <dbReference type="EMBL" id="GFY48490.1"/>
    </source>
</evidence>
<proteinExistence type="predicted"/>
<dbReference type="EMBL" id="BMAV01006497">
    <property type="protein sequence ID" value="GFY48490.1"/>
    <property type="molecule type" value="Genomic_DNA"/>
</dbReference>
<name>A0A8X6X927_9ARAC</name>
<accession>A0A8X6X927</accession>